<dbReference type="Pfam" id="PF20260">
    <property type="entry name" value="PUA_4"/>
    <property type="match status" value="1"/>
</dbReference>
<dbReference type="CDD" id="cd18084">
    <property type="entry name" value="RsmE-like"/>
    <property type="match status" value="1"/>
</dbReference>
<comment type="function">
    <text evidence="10 12">Specifically methylates the N3 position of the uracil ring of uridine 1498 (m3U1498) in 16S rRNA. Acts on the fully assembled 30S ribosomal subunit.</text>
</comment>
<comment type="subcellular location">
    <subcellularLocation>
        <location evidence="1 12">Cytoplasm</location>
    </subcellularLocation>
</comment>
<dbReference type="NCBIfam" id="TIGR00046">
    <property type="entry name" value="RsmE family RNA methyltransferase"/>
    <property type="match status" value="1"/>
</dbReference>
<reference evidence="15 16" key="1">
    <citation type="journal article" date="2016" name="Nat. Biotechnol.">
        <title>Measurement of bacterial replication rates in microbial communities.</title>
        <authorList>
            <person name="Brown C.T."/>
            <person name="Olm M.R."/>
            <person name="Thomas B.C."/>
            <person name="Banfield J.F."/>
        </authorList>
    </citation>
    <scope>NUCLEOTIDE SEQUENCE [LARGE SCALE GENOMIC DNA]</scope>
    <source>
        <strain evidence="15">46_33</strain>
    </source>
</reference>
<dbReference type="Gene3D" id="3.40.1280.10">
    <property type="match status" value="1"/>
</dbReference>
<name>A0A1Q6R1M1_9FIRM</name>
<keyword evidence="7 12" id="KW-0489">Methyltransferase</keyword>
<dbReference type="RefSeq" id="WP_303680524.1">
    <property type="nucleotide sequence ID" value="NZ_DAWEJP010000016.1"/>
</dbReference>
<evidence type="ECO:0000256" key="2">
    <source>
        <dbReference type="ARBA" id="ARBA00005528"/>
    </source>
</evidence>
<dbReference type="EC" id="2.1.1.193" evidence="3 12"/>
<evidence type="ECO:0000256" key="3">
    <source>
        <dbReference type="ARBA" id="ARBA00012328"/>
    </source>
</evidence>
<proteinExistence type="inferred from homology"/>
<evidence type="ECO:0000259" key="14">
    <source>
        <dbReference type="Pfam" id="PF20260"/>
    </source>
</evidence>
<organism evidence="15 16">
    <name type="scientific">Phascolarctobacterium succinatutens</name>
    <dbReference type="NCBI Taxonomy" id="626940"/>
    <lineage>
        <taxon>Bacteria</taxon>
        <taxon>Bacillati</taxon>
        <taxon>Bacillota</taxon>
        <taxon>Negativicutes</taxon>
        <taxon>Acidaminococcales</taxon>
        <taxon>Acidaminococcaceae</taxon>
        <taxon>Phascolarctobacterium</taxon>
    </lineage>
</organism>
<sequence>MHRFFVPQLYNETMTIEGVDARHISKVLRMQPGAQLQLVSDDGVSALAEITAIDSECVTVHCLEKLAESHEPAVRLILAQGLAKGEKMEFIIQKAVEMGAYSVVPVAMEHSVVRLDGAKAVKKVERWQKIAESAAKQSKRDIIPKVQPVQTMAQMLAANDCATKIIAYECEDKKSLKAALKEAQAKGALTDLLLIIGPEGGISEAELDAARAAGAVPVSLGRRILRAETAGLVAISAIFYETGDLGD</sequence>
<comment type="caution">
    <text evidence="15">The sequence shown here is derived from an EMBL/GenBank/DDBJ whole genome shotgun (WGS) entry which is preliminary data.</text>
</comment>
<dbReference type="InterPro" id="IPR046887">
    <property type="entry name" value="RsmE_PUA-like"/>
</dbReference>
<comment type="similarity">
    <text evidence="2 12">Belongs to the RNA methyltransferase RsmE family.</text>
</comment>
<feature type="domain" description="Ribosomal RNA small subunit methyltransferase E PUA-like" evidence="14">
    <location>
        <begin position="20"/>
        <end position="56"/>
    </location>
</feature>
<protein>
    <recommendedName>
        <fullName evidence="4 12">Ribosomal RNA small subunit methyltransferase E</fullName>
        <ecNumber evidence="3 12">2.1.1.193</ecNumber>
    </recommendedName>
</protein>
<evidence type="ECO:0000256" key="7">
    <source>
        <dbReference type="ARBA" id="ARBA00022603"/>
    </source>
</evidence>
<dbReference type="GO" id="GO:0070042">
    <property type="term" value="F:rRNA (uridine-N3-)-methyltransferase activity"/>
    <property type="evidence" value="ECO:0007669"/>
    <property type="project" value="TreeGrafter"/>
</dbReference>
<dbReference type="PIRSF" id="PIRSF015601">
    <property type="entry name" value="MTase_slr0722"/>
    <property type="match status" value="1"/>
</dbReference>
<evidence type="ECO:0000256" key="10">
    <source>
        <dbReference type="ARBA" id="ARBA00025699"/>
    </source>
</evidence>
<dbReference type="InterPro" id="IPR015947">
    <property type="entry name" value="PUA-like_sf"/>
</dbReference>
<dbReference type="InterPro" id="IPR029028">
    <property type="entry name" value="Alpha/beta_knot_MTases"/>
</dbReference>
<dbReference type="STRING" id="626940.BHW43_10700"/>
<dbReference type="Pfam" id="PF04452">
    <property type="entry name" value="Methyltrans_RNA"/>
    <property type="match status" value="1"/>
</dbReference>
<evidence type="ECO:0000313" key="15">
    <source>
        <dbReference type="EMBL" id="OLA36288.1"/>
    </source>
</evidence>
<evidence type="ECO:0000256" key="8">
    <source>
        <dbReference type="ARBA" id="ARBA00022679"/>
    </source>
</evidence>
<dbReference type="PANTHER" id="PTHR30027:SF3">
    <property type="entry name" value="16S RRNA (URACIL(1498)-N(3))-METHYLTRANSFERASE"/>
    <property type="match status" value="1"/>
</dbReference>
<keyword evidence="8 12" id="KW-0808">Transferase</keyword>
<evidence type="ECO:0000256" key="11">
    <source>
        <dbReference type="ARBA" id="ARBA00047944"/>
    </source>
</evidence>
<keyword evidence="9 12" id="KW-0949">S-adenosyl-L-methionine</keyword>
<dbReference type="Proteomes" id="UP000186777">
    <property type="component" value="Unassembled WGS sequence"/>
</dbReference>
<evidence type="ECO:0000259" key="13">
    <source>
        <dbReference type="Pfam" id="PF04452"/>
    </source>
</evidence>
<dbReference type="InterPro" id="IPR046886">
    <property type="entry name" value="RsmE_MTase_dom"/>
</dbReference>
<accession>A0A1Q6R1M1</accession>
<gene>
    <name evidence="15" type="ORF">BHW43_10700</name>
</gene>
<evidence type="ECO:0000256" key="1">
    <source>
        <dbReference type="ARBA" id="ARBA00004496"/>
    </source>
</evidence>
<dbReference type="InterPro" id="IPR029026">
    <property type="entry name" value="tRNA_m1G_MTases_N"/>
</dbReference>
<evidence type="ECO:0000256" key="9">
    <source>
        <dbReference type="ARBA" id="ARBA00022691"/>
    </source>
</evidence>
<dbReference type="EMBL" id="MNTG01000047">
    <property type="protein sequence ID" value="OLA36288.1"/>
    <property type="molecule type" value="Genomic_DNA"/>
</dbReference>
<feature type="domain" description="Ribosomal RNA small subunit methyltransferase E methyltransferase" evidence="13">
    <location>
        <begin position="72"/>
        <end position="238"/>
    </location>
</feature>
<dbReference type="NCBIfam" id="NF008692">
    <property type="entry name" value="PRK11713.1-5"/>
    <property type="match status" value="1"/>
</dbReference>
<dbReference type="GO" id="GO:0005737">
    <property type="term" value="C:cytoplasm"/>
    <property type="evidence" value="ECO:0007669"/>
    <property type="project" value="UniProtKB-SubCell"/>
</dbReference>
<evidence type="ECO:0000256" key="12">
    <source>
        <dbReference type="PIRNR" id="PIRNR015601"/>
    </source>
</evidence>
<evidence type="ECO:0000256" key="6">
    <source>
        <dbReference type="ARBA" id="ARBA00022552"/>
    </source>
</evidence>
<keyword evidence="5 12" id="KW-0963">Cytoplasm</keyword>
<evidence type="ECO:0000313" key="16">
    <source>
        <dbReference type="Proteomes" id="UP000186777"/>
    </source>
</evidence>
<evidence type="ECO:0000256" key="4">
    <source>
        <dbReference type="ARBA" id="ARBA00013673"/>
    </source>
</evidence>
<comment type="catalytic activity">
    <reaction evidence="11 12">
        <text>uridine(1498) in 16S rRNA + S-adenosyl-L-methionine = N(3)-methyluridine(1498) in 16S rRNA + S-adenosyl-L-homocysteine + H(+)</text>
        <dbReference type="Rhea" id="RHEA:42920"/>
        <dbReference type="Rhea" id="RHEA-COMP:10283"/>
        <dbReference type="Rhea" id="RHEA-COMP:10284"/>
        <dbReference type="ChEBI" id="CHEBI:15378"/>
        <dbReference type="ChEBI" id="CHEBI:57856"/>
        <dbReference type="ChEBI" id="CHEBI:59789"/>
        <dbReference type="ChEBI" id="CHEBI:65315"/>
        <dbReference type="ChEBI" id="CHEBI:74502"/>
        <dbReference type="EC" id="2.1.1.193"/>
    </reaction>
</comment>
<dbReference type="SUPFAM" id="SSF88697">
    <property type="entry name" value="PUA domain-like"/>
    <property type="match status" value="1"/>
</dbReference>
<dbReference type="GO" id="GO:0070475">
    <property type="term" value="P:rRNA base methylation"/>
    <property type="evidence" value="ECO:0007669"/>
    <property type="project" value="TreeGrafter"/>
</dbReference>
<keyword evidence="6 12" id="KW-0698">rRNA processing</keyword>
<dbReference type="AlphaFoldDB" id="A0A1Q6R1M1"/>
<evidence type="ECO:0000256" key="5">
    <source>
        <dbReference type="ARBA" id="ARBA00022490"/>
    </source>
</evidence>
<dbReference type="InterPro" id="IPR006700">
    <property type="entry name" value="RsmE"/>
</dbReference>
<dbReference type="PANTHER" id="PTHR30027">
    <property type="entry name" value="RIBOSOMAL RNA SMALL SUBUNIT METHYLTRANSFERASE E"/>
    <property type="match status" value="1"/>
</dbReference>
<dbReference type="SUPFAM" id="SSF75217">
    <property type="entry name" value="alpha/beta knot"/>
    <property type="match status" value="1"/>
</dbReference>